<sequence>MSSSNHNRRFIIVPARRQLRAISIGLVALWIISLLLVAWWSARRAAPELSQLRETHRAEFEELQAARTELSALRQRVATLSRSDEISRRANVELQQGLTEREEEIAQLRADVAFYERLVGSTGERRGLSVHSVRMQPGGEGVWDYSVTVTQNLNRGAMTSGTMRLQVEGVRNGRLVTLGWDELAPSGGEAAAFSFRYFQQLEGSVLLPGDFAPQRVRVELRSDAGNAQQAFPWEATIVSATAVGE</sequence>
<name>A0A5C8KNG3_9GAMM</name>
<dbReference type="Proteomes" id="UP000321248">
    <property type="component" value="Unassembled WGS sequence"/>
</dbReference>
<dbReference type="Pfam" id="PF20567">
    <property type="entry name" value="DUF6776"/>
    <property type="match status" value="1"/>
</dbReference>
<keyword evidence="2" id="KW-0472">Membrane</keyword>
<dbReference type="RefSeq" id="WP_147892093.1">
    <property type="nucleotide sequence ID" value="NZ_VRTS01000007.1"/>
</dbReference>
<comment type="caution">
    <text evidence="3">The sequence shown here is derived from an EMBL/GenBank/DDBJ whole genome shotgun (WGS) entry which is preliminary data.</text>
</comment>
<evidence type="ECO:0000313" key="3">
    <source>
        <dbReference type="EMBL" id="TXK61050.1"/>
    </source>
</evidence>
<accession>A0A5C8KNG3</accession>
<evidence type="ECO:0000313" key="4">
    <source>
        <dbReference type="Proteomes" id="UP000321248"/>
    </source>
</evidence>
<dbReference type="OrthoDB" id="7056878at2"/>
<reference evidence="3 4" key="1">
    <citation type="submission" date="2019-08" db="EMBL/GenBank/DDBJ databases">
        <authorList>
            <person name="Karlyshev A.V."/>
        </authorList>
    </citation>
    <scope>NUCLEOTIDE SEQUENCE [LARGE SCALE GENOMIC DNA]</scope>
    <source>
        <strain evidence="3 4">Alg18-2.2</strain>
    </source>
</reference>
<gene>
    <name evidence="3" type="ORF">FU658_10800</name>
</gene>
<proteinExistence type="predicted"/>
<organism evidence="3 4">
    <name type="scientific">Alkalisalibacterium limincola</name>
    <dbReference type="NCBI Taxonomy" id="2699169"/>
    <lineage>
        <taxon>Bacteria</taxon>
        <taxon>Pseudomonadati</taxon>
        <taxon>Pseudomonadota</taxon>
        <taxon>Gammaproteobacteria</taxon>
        <taxon>Lysobacterales</taxon>
        <taxon>Lysobacteraceae</taxon>
        <taxon>Alkalisalibacterium</taxon>
    </lineage>
</organism>
<keyword evidence="2" id="KW-0812">Transmembrane</keyword>
<keyword evidence="1" id="KW-0175">Coiled coil</keyword>
<evidence type="ECO:0000256" key="1">
    <source>
        <dbReference type="SAM" id="Coils"/>
    </source>
</evidence>
<dbReference type="AlphaFoldDB" id="A0A5C8KNG3"/>
<dbReference type="EMBL" id="VRTS01000007">
    <property type="protein sequence ID" value="TXK61050.1"/>
    <property type="molecule type" value="Genomic_DNA"/>
</dbReference>
<protein>
    <recommendedName>
        <fullName evidence="5">Transmembrane protein</fullName>
    </recommendedName>
</protein>
<feature type="transmembrane region" description="Helical" evidence="2">
    <location>
        <begin position="21"/>
        <end position="42"/>
    </location>
</feature>
<feature type="coiled-coil region" evidence="1">
    <location>
        <begin position="49"/>
        <end position="118"/>
    </location>
</feature>
<keyword evidence="2" id="KW-1133">Transmembrane helix</keyword>
<evidence type="ECO:0008006" key="5">
    <source>
        <dbReference type="Google" id="ProtNLM"/>
    </source>
</evidence>
<evidence type="ECO:0000256" key="2">
    <source>
        <dbReference type="SAM" id="Phobius"/>
    </source>
</evidence>
<keyword evidence="4" id="KW-1185">Reference proteome</keyword>
<dbReference type="InterPro" id="IPR046703">
    <property type="entry name" value="DUF6776"/>
</dbReference>